<dbReference type="AlphaFoldDB" id="A0A814BYG7"/>
<protein>
    <submittedName>
        <fullName evidence="2">Uncharacterized protein</fullName>
    </submittedName>
</protein>
<name>A0A814BYG7_9BILA</name>
<dbReference type="EMBL" id="CAJOBC010002035">
    <property type="protein sequence ID" value="CAF3711895.1"/>
    <property type="molecule type" value="Genomic_DNA"/>
</dbReference>
<evidence type="ECO:0000313" key="3">
    <source>
        <dbReference type="EMBL" id="CAF3679821.1"/>
    </source>
</evidence>
<gene>
    <name evidence="2" type="ORF">GPM918_LOCUS10363</name>
    <name evidence="1" type="ORF">OVA965_LOCUS9508</name>
    <name evidence="4" type="ORF">SRO942_LOCUS10363</name>
    <name evidence="3" type="ORF">TMI583_LOCUS9504</name>
</gene>
<evidence type="ECO:0000313" key="4">
    <source>
        <dbReference type="EMBL" id="CAF3711895.1"/>
    </source>
</evidence>
<evidence type="ECO:0000313" key="1">
    <source>
        <dbReference type="EMBL" id="CAF0898698.1"/>
    </source>
</evidence>
<dbReference type="EMBL" id="CAJOBA010003374">
    <property type="protein sequence ID" value="CAF3679821.1"/>
    <property type="molecule type" value="Genomic_DNA"/>
</dbReference>
<dbReference type="Proteomes" id="UP000681722">
    <property type="component" value="Unassembled WGS sequence"/>
</dbReference>
<dbReference type="Proteomes" id="UP000677228">
    <property type="component" value="Unassembled WGS sequence"/>
</dbReference>
<proteinExistence type="predicted"/>
<organism evidence="2 5">
    <name type="scientific">Didymodactylos carnosus</name>
    <dbReference type="NCBI Taxonomy" id="1234261"/>
    <lineage>
        <taxon>Eukaryota</taxon>
        <taxon>Metazoa</taxon>
        <taxon>Spiralia</taxon>
        <taxon>Gnathifera</taxon>
        <taxon>Rotifera</taxon>
        <taxon>Eurotatoria</taxon>
        <taxon>Bdelloidea</taxon>
        <taxon>Philodinida</taxon>
        <taxon>Philodinidae</taxon>
        <taxon>Didymodactylos</taxon>
    </lineage>
</organism>
<reference evidence="2" key="1">
    <citation type="submission" date="2021-02" db="EMBL/GenBank/DDBJ databases">
        <authorList>
            <person name="Nowell W R."/>
        </authorList>
    </citation>
    <scope>NUCLEOTIDE SEQUENCE</scope>
</reference>
<accession>A0A814BYG7</accession>
<dbReference type="Proteomes" id="UP000663829">
    <property type="component" value="Unassembled WGS sequence"/>
</dbReference>
<dbReference type="EMBL" id="CAJNOK010003373">
    <property type="protein sequence ID" value="CAF0898698.1"/>
    <property type="molecule type" value="Genomic_DNA"/>
</dbReference>
<sequence>MVLYAIYDVISVWFIMLQKEMYASNKNIGTKLSTAELDPLPSDSLLTITTATRTSSPLEEHQDRTVTLGLVISTPEIE</sequence>
<dbReference type="EMBL" id="CAJNOQ010002036">
    <property type="protein sequence ID" value="CAF0934429.1"/>
    <property type="molecule type" value="Genomic_DNA"/>
</dbReference>
<comment type="caution">
    <text evidence="2">The sequence shown here is derived from an EMBL/GenBank/DDBJ whole genome shotgun (WGS) entry which is preliminary data.</text>
</comment>
<evidence type="ECO:0000313" key="2">
    <source>
        <dbReference type="EMBL" id="CAF0934429.1"/>
    </source>
</evidence>
<keyword evidence="5" id="KW-1185">Reference proteome</keyword>
<evidence type="ECO:0000313" key="5">
    <source>
        <dbReference type="Proteomes" id="UP000663829"/>
    </source>
</evidence>
<dbReference type="Proteomes" id="UP000682733">
    <property type="component" value="Unassembled WGS sequence"/>
</dbReference>